<dbReference type="RefSeq" id="WP_169263344.1">
    <property type="nucleotide sequence ID" value="NZ_CAWOXK010000001.1"/>
</dbReference>
<dbReference type="KEGG" id="bsen:DP114_28560"/>
<dbReference type="Proteomes" id="UP000503129">
    <property type="component" value="Chromosome"/>
</dbReference>
<protein>
    <submittedName>
        <fullName evidence="1">Uncharacterized protein</fullName>
    </submittedName>
</protein>
<name>A0A856MP69_9CYAN</name>
<organism evidence="1 2">
    <name type="scientific">Brasilonema sennae CENA114</name>
    <dbReference type="NCBI Taxonomy" id="415709"/>
    <lineage>
        <taxon>Bacteria</taxon>
        <taxon>Bacillati</taxon>
        <taxon>Cyanobacteriota</taxon>
        <taxon>Cyanophyceae</taxon>
        <taxon>Nostocales</taxon>
        <taxon>Scytonemataceae</taxon>
        <taxon>Brasilonema</taxon>
        <taxon>Bromeliae group (in: Brasilonema)</taxon>
    </lineage>
</organism>
<accession>A0A856MP69</accession>
<proteinExistence type="predicted"/>
<gene>
    <name evidence="1" type="ORF">DP114_28560</name>
</gene>
<keyword evidence="2" id="KW-1185">Reference proteome</keyword>
<evidence type="ECO:0000313" key="1">
    <source>
        <dbReference type="EMBL" id="QDL11321.1"/>
    </source>
</evidence>
<evidence type="ECO:0000313" key="2">
    <source>
        <dbReference type="Proteomes" id="UP000503129"/>
    </source>
</evidence>
<reference evidence="1 2" key="1">
    <citation type="submission" date="2018-06" db="EMBL/GenBank/DDBJ databases">
        <title>Comparative genomics of Brasilonema spp. strains.</title>
        <authorList>
            <person name="Alvarenga D.O."/>
            <person name="Fiore M.F."/>
            <person name="Varani A.M."/>
        </authorList>
    </citation>
    <scope>NUCLEOTIDE SEQUENCE [LARGE SCALE GENOMIC DNA]</scope>
    <source>
        <strain evidence="1 2">CENA114</strain>
    </source>
</reference>
<dbReference type="AlphaFoldDB" id="A0A856MP69"/>
<dbReference type="EMBL" id="CP030118">
    <property type="protein sequence ID" value="QDL11321.1"/>
    <property type="molecule type" value="Genomic_DNA"/>
</dbReference>
<sequence length="73" mass="8745">MSNLSVKMLLKEIDNLSREEKIQLIYYLTREIENQYLTIESKNLVEFFQNSPLVGVDIDLERQRDIDNRQVEL</sequence>